<protein>
    <submittedName>
        <fullName evidence="2">Uncharacterized protein</fullName>
    </submittedName>
</protein>
<dbReference type="Proteomes" id="UP001189429">
    <property type="component" value="Unassembled WGS sequence"/>
</dbReference>
<feature type="compositionally biased region" description="Basic and acidic residues" evidence="1">
    <location>
        <begin position="471"/>
        <end position="488"/>
    </location>
</feature>
<gene>
    <name evidence="2" type="ORF">PCOR1329_LOCUS11849</name>
</gene>
<proteinExistence type="predicted"/>
<feature type="non-terminal residue" evidence="2">
    <location>
        <position position="488"/>
    </location>
</feature>
<organism evidence="2 3">
    <name type="scientific">Prorocentrum cordatum</name>
    <dbReference type="NCBI Taxonomy" id="2364126"/>
    <lineage>
        <taxon>Eukaryota</taxon>
        <taxon>Sar</taxon>
        <taxon>Alveolata</taxon>
        <taxon>Dinophyceae</taxon>
        <taxon>Prorocentrales</taxon>
        <taxon>Prorocentraceae</taxon>
        <taxon>Prorocentrum</taxon>
    </lineage>
</organism>
<accession>A0ABN9QH26</accession>
<feature type="region of interest" description="Disordered" evidence="1">
    <location>
        <begin position="59"/>
        <end position="109"/>
    </location>
</feature>
<evidence type="ECO:0000313" key="3">
    <source>
        <dbReference type="Proteomes" id="UP001189429"/>
    </source>
</evidence>
<evidence type="ECO:0000256" key="1">
    <source>
        <dbReference type="SAM" id="MobiDB-lite"/>
    </source>
</evidence>
<dbReference type="EMBL" id="CAUYUJ010003427">
    <property type="protein sequence ID" value="CAK0805315.1"/>
    <property type="molecule type" value="Genomic_DNA"/>
</dbReference>
<feature type="region of interest" description="Disordered" evidence="1">
    <location>
        <begin position="466"/>
        <end position="488"/>
    </location>
</feature>
<reference evidence="2" key="1">
    <citation type="submission" date="2023-10" db="EMBL/GenBank/DDBJ databases">
        <authorList>
            <person name="Chen Y."/>
            <person name="Shah S."/>
            <person name="Dougan E. K."/>
            <person name="Thang M."/>
            <person name="Chan C."/>
        </authorList>
    </citation>
    <scope>NUCLEOTIDE SEQUENCE [LARGE SCALE GENOMIC DNA]</scope>
</reference>
<feature type="compositionally biased region" description="Low complexity" evidence="1">
    <location>
        <begin position="59"/>
        <end position="69"/>
    </location>
</feature>
<keyword evidence="3" id="KW-1185">Reference proteome</keyword>
<name>A0ABN9QH26_9DINO</name>
<comment type="caution">
    <text evidence="2">The sequence shown here is derived from an EMBL/GenBank/DDBJ whole genome shotgun (WGS) entry which is preliminary data.</text>
</comment>
<feature type="compositionally biased region" description="Low complexity" evidence="1">
    <location>
        <begin position="1"/>
        <end position="24"/>
    </location>
</feature>
<sequence length="488" mass="52498">MQAALASAAASDLAGRPRARAAAMRGKRKHPGFLPLVDHQDAPSRRRVVAPVVPLITAPPGASASAPAARAEHAASARPRGPASAPPGPARAGRDDAPSANFTRGGSQEKALEATKDEHFRRAALGALQRAFLAASARCTTSSLVRTRGLFRGAWFGERGSVVPPAPEKLQATGAVFKDPMDLDLIVDAVRTGCVPDDLPGVAGVPIGPANLAALAVFFLLREIEASLTVCRNVSINLTNRCPCHCAVSRARLVEKHFANAQGKVPESIPFIPALAGNALSKEATTATHEELHRRARAPTHDDEGNRLLGGHLPRMLARTGVHVYLIELIARWHAPMLPHHAREAPLHQISSEFVELRAMNKESGTSRDIMAKLESLSATPIEANSDLVDRARAWESAPRSERQGRAEHVKNDGSSVWRRLAVEGLGIPADQRRTTCGWRFAFRRYTLAAGCLQQGAERCEKCFPPASAEHGLRGEDSDPERPRHEFT</sequence>
<evidence type="ECO:0000313" key="2">
    <source>
        <dbReference type="EMBL" id="CAK0805315.1"/>
    </source>
</evidence>
<feature type="region of interest" description="Disordered" evidence="1">
    <location>
        <begin position="1"/>
        <end position="45"/>
    </location>
</feature>